<dbReference type="Proteomes" id="UP000574276">
    <property type="component" value="Unassembled WGS sequence"/>
</dbReference>
<dbReference type="InterPro" id="IPR007214">
    <property type="entry name" value="YbaK/aa-tRNA-synth-assoc-dom"/>
</dbReference>
<dbReference type="InterPro" id="IPR036754">
    <property type="entry name" value="YbaK/aa-tRNA-synt-asso_dom_sf"/>
</dbReference>
<evidence type="ECO:0000259" key="2">
    <source>
        <dbReference type="Pfam" id="PF04073"/>
    </source>
</evidence>
<dbReference type="CDD" id="cd04335">
    <property type="entry name" value="PrdX_deacylase"/>
    <property type="match status" value="1"/>
</dbReference>
<dbReference type="SUPFAM" id="SSF55826">
    <property type="entry name" value="YbaK/ProRS associated domain"/>
    <property type="match status" value="1"/>
</dbReference>
<name>A0A839K2D9_9FIRM</name>
<sequence>MEQKIRVYEELDRLGISYKVIDHPAVFTIEEMDNLEMFRDNPWVAKNLFLRDAKGKRQFLVVLDKDKKADLKCIRSQLGTSTLSFASEDRLWNCLKLTKGSVTPLGIINDEDRAVEIVFDSMLINREQIGVHPNDNTATVMLSYADLYKVIKEHGNTIHVVNI</sequence>
<dbReference type="GO" id="GO:0002161">
    <property type="term" value="F:aminoacyl-tRNA deacylase activity"/>
    <property type="evidence" value="ECO:0007669"/>
    <property type="project" value="InterPro"/>
</dbReference>
<dbReference type="FunFam" id="3.90.960.10:FF:000005">
    <property type="entry name" value="Putative prolyl-tRNA synthetase"/>
    <property type="match status" value="1"/>
</dbReference>
<comment type="caution">
    <text evidence="3">The sequence shown here is derived from an EMBL/GenBank/DDBJ whole genome shotgun (WGS) entry which is preliminary data.</text>
</comment>
<dbReference type="AlphaFoldDB" id="A0A839K2D9"/>
<evidence type="ECO:0000256" key="1">
    <source>
        <dbReference type="ARBA" id="ARBA00010201"/>
    </source>
</evidence>
<gene>
    <name evidence="3" type="ORF">H0486_12975</name>
</gene>
<dbReference type="RefSeq" id="WP_228353411.1">
    <property type="nucleotide sequence ID" value="NZ_JACEGA010000001.1"/>
</dbReference>
<keyword evidence="4" id="KW-1185">Reference proteome</keyword>
<dbReference type="GO" id="GO:0004812">
    <property type="term" value="F:aminoacyl-tRNA ligase activity"/>
    <property type="evidence" value="ECO:0007669"/>
    <property type="project" value="UniProtKB-KW"/>
</dbReference>
<proteinExistence type="inferred from homology"/>
<dbReference type="PANTHER" id="PTHR31423">
    <property type="entry name" value="YBAK DOMAIN-CONTAINING PROTEIN"/>
    <property type="match status" value="1"/>
</dbReference>
<protein>
    <submittedName>
        <fullName evidence="3">Prolyl-tRNA synthetase associated domain-containing protein</fullName>
    </submittedName>
</protein>
<accession>A0A839K2D9</accession>
<reference evidence="3 4" key="1">
    <citation type="submission" date="2020-07" db="EMBL/GenBank/DDBJ databases">
        <title>Characterization and genome sequencing of isolate MD1, a novel member within the family Lachnospiraceae.</title>
        <authorList>
            <person name="Rettenmaier R."/>
            <person name="Di Bello L."/>
            <person name="Zinser C."/>
            <person name="Scheitz K."/>
            <person name="Liebl W."/>
            <person name="Zverlov V."/>
        </authorList>
    </citation>
    <scope>NUCLEOTIDE SEQUENCE [LARGE SCALE GENOMIC DNA]</scope>
    <source>
        <strain evidence="3 4">MD1</strain>
    </source>
</reference>
<dbReference type="Gene3D" id="3.90.960.10">
    <property type="entry name" value="YbaK/aminoacyl-tRNA synthetase-associated domain"/>
    <property type="match status" value="1"/>
</dbReference>
<keyword evidence="3" id="KW-0030">Aminoacyl-tRNA synthetase</keyword>
<feature type="domain" description="YbaK/aminoacyl-tRNA synthetase-associated" evidence="2">
    <location>
        <begin position="23"/>
        <end position="149"/>
    </location>
</feature>
<dbReference type="PANTHER" id="PTHR31423:SF3">
    <property type="entry name" value="PROLYL-TRNA SYNTHETASE ASSOCIATED DOMAIN-CONTAINING PROTEIN 1-RELATED"/>
    <property type="match status" value="1"/>
</dbReference>
<comment type="similarity">
    <text evidence="1">Belongs to the PRORSD1 family.</text>
</comment>
<dbReference type="InterPro" id="IPR040285">
    <property type="entry name" value="ProX/PRXD1"/>
</dbReference>
<organism evidence="3 4">
    <name type="scientific">Variimorphobacter saccharofermentans</name>
    <dbReference type="NCBI Taxonomy" id="2755051"/>
    <lineage>
        <taxon>Bacteria</taxon>
        <taxon>Bacillati</taxon>
        <taxon>Bacillota</taxon>
        <taxon>Clostridia</taxon>
        <taxon>Lachnospirales</taxon>
        <taxon>Lachnospiraceae</taxon>
        <taxon>Variimorphobacter</taxon>
    </lineage>
</organism>
<evidence type="ECO:0000313" key="4">
    <source>
        <dbReference type="Proteomes" id="UP000574276"/>
    </source>
</evidence>
<evidence type="ECO:0000313" key="3">
    <source>
        <dbReference type="EMBL" id="MBB2183786.1"/>
    </source>
</evidence>
<keyword evidence="3" id="KW-0436">Ligase</keyword>
<dbReference type="Pfam" id="PF04073">
    <property type="entry name" value="tRNA_edit"/>
    <property type="match status" value="1"/>
</dbReference>
<dbReference type="EMBL" id="JACEGA010000001">
    <property type="protein sequence ID" value="MBB2183786.1"/>
    <property type="molecule type" value="Genomic_DNA"/>
</dbReference>